<evidence type="ECO:0000313" key="6">
    <source>
        <dbReference type="Proteomes" id="UP000266183"/>
    </source>
</evidence>
<protein>
    <recommendedName>
        <fullName evidence="7">Signal transduction histidine kinase internal region domain-containing protein</fullName>
    </recommendedName>
</protein>
<gene>
    <name evidence="5" type="ORF">D4L85_33015</name>
</gene>
<accession>A0A385SZ84</accession>
<evidence type="ECO:0000259" key="4">
    <source>
        <dbReference type="Pfam" id="PF07495"/>
    </source>
</evidence>
<name>A0A385SZ84_9BACT</name>
<dbReference type="InterPro" id="IPR015943">
    <property type="entry name" value="WD40/YVTN_repeat-like_dom_sf"/>
</dbReference>
<keyword evidence="6" id="KW-1185">Reference proteome</keyword>
<dbReference type="Proteomes" id="UP000266183">
    <property type="component" value="Chromosome"/>
</dbReference>
<keyword evidence="1" id="KW-1133">Transmembrane helix</keyword>
<dbReference type="Pfam" id="PF07495">
    <property type="entry name" value="Y_Y_Y"/>
    <property type="match status" value="1"/>
</dbReference>
<dbReference type="Gene3D" id="3.30.565.10">
    <property type="entry name" value="Histidine kinase-like ATPase, C-terminal domain"/>
    <property type="match status" value="1"/>
</dbReference>
<dbReference type="AlphaFoldDB" id="A0A385SZ84"/>
<dbReference type="EMBL" id="CP032382">
    <property type="protein sequence ID" value="AYB35110.1"/>
    <property type="molecule type" value="Genomic_DNA"/>
</dbReference>
<dbReference type="InterPro" id="IPR010559">
    <property type="entry name" value="Sig_transdc_His_kin_internal"/>
</dbReference>
<proteinExistence type="predicted"/>
<keyword evidence="1" id="KW-0812">Transmembrane</keyword>
<feature type="domain" description="Two component regulator three Y" evidence="4">
    <location>
        <begin position="718"/>
        <end position="781"/>
    </location>
</feature>
<keyword evidence="1" id="KW-0472">Membrane</keyword>
<feature type="signal peptide" evidence="2">
    <location>
        <begin position="1"/>
        <end position="19"/>
    </location>
</feature>
<keyword evidence="2" id="KW-0732">Signal</keyword>
<dbReference type="InterPro" id="IPR036890">
    <property type="entry name" value="HATPase_C_sf"/>
</dbReference>
<dbReference type="InterPro" id="IPR011110">
    <property type="entry name" value="Reg_prop"/>
</dbReference>
<dbReference type="InterPro" id="IPR011123">
    <property type="entry name" value="Y_Y_Y"/>
</dbReference>
<dbReference type="Gene3D" id="2.130.10.10">
    <property type="entry name" value="YVTN repeat-like/Quinoprotein amine dehydrogenase"/>
    <property type="match status" value="3"/>
</dbReference>
<evidence type="ECO:0008006" key="7">
    <source>
        <dbReference type="Google" id="ProtNLM"/>
    </source>
</evidence>
<dbReference type="KEGG" id="chk:D4L85_33015"/>
<dbReference type="Pfam" id="PF07494">
    <property type="entry name" value="Reg_prop"/>
    <property type="match status" value="2"/>
</dbReference>
<dbReference type="Gene3D" id="2.60.40.10">
    <property type="entry name" value="Immunoglobulins"/>
    <property type="match status" value="1"/>
</dbReference>
<organism evidence="5 6">
    <name type="scientific">Chryseolinea soli</name>
    <dbReference type="NCBI Taxonomy" id="2321403"/>
    <lineage>
        <taxon>Bacteria</taxon>
        <taxon>Pseudomonadati</taxon>
        <taxon>Bacteroidota</taxon>
        <taxon>Cytophagia</taxon>
        <taxon>Cytophagales</taxon>
        <taxon>Fulvivirgaceae</taxon>
        <taxon>Chryseolinea</taxon>
    </lineage>
</organism>
<dbReference type="GO" id="GO:0016020">
    <property type="term" value="C:membrane"/>
    <property type="evidence" value="ECO:0007669"/>
    <property type="project" value="InterPro"/>
</dbReference>
<dbReference type="InterPro" id="IPR050640">
    <property type="entry name" value="Bact_2-comp_sensor_kinase"/>
</dbReference>
<dbReference type="Pfam" id="PF06580">
    <property type="entry name" value="His_kinase"/>
    <property type="match status" value="1"/>
</dbReference>
<dbReference type="GO" id="GO:0000155">
    <property type="term" value="F:phosphorelay sensor kinase activity"/>
    <property type="evidence" value="ECO:0007669"/>
    <property type="project" value="InterPro"/>
</dbReference>
<evidence type="ECO:0000256" key="2">
    <source>
        <dbReference type="SAM" id="SignalP"/>
    </source>
</evidence>
<feature type="transmembrane region" description="Helical" evidence="1">
    <location>
        <begin position="784"/>
        <end position="806"/>
    </location>
</feature>
<dbReference type="SUPFAM" id="SSF50998">
    <property type="entry name" value="Quinoprotein alcohol dehydrogenase-like"/>
    <property type="match status" value="1"/>
</dbReference>
<feature type="chain" id="PRO_5017365322" description="Signal transduction histidine kinase internal region domain-containing protein" evidence="2">
    <location>
        <begin position="20"/>
        <end position="1040"/>
    </location>
</feature>
<dbReference type="InterPro" id="IPR011047">
    <property type="entry name" value="Quinoprotein_ADH-like_sf"/>
</dbReference>
<dbReference type="PANTHER" id="PTHR34220:SF7">
    <property type="entry name" value="SENSOR HISTIDINE KINASE YPDA"/>
    <property type="match status" value="1"/>
</dbReference>
<feature type="domain" description="Signal transduction histidine kinase internal region" evidence="3">
    <location>
        <begin position="828"/>
        <end position="905"/>
    </location>
</feature>
<dbReference type="SUPFAM" id="SSF63829">
    <property type="entry name" value="Calcium-dependent phosphotriesterase"/>
    <property type="match status" value="1"/>
</dbReference>
<dbReference type="SUPFAM" id="SSF55874">
    <property type="entry name" value="ATPase domain of HSP90 chaperone/DNA topoisomerase II/histidine kinase"/>
    <property type="match status" value="1"/>
</dbReference>
<evidence type="ECO:0000256" key="1">
    <source>
        <dbReference type="SAM" id="Phobius"/>
    </source>
</evidence>
<sequence length="1040" mass="117031">MLYFLIVLMGTGVPLVAQAQQRYQFENLTTADGLSDNRITCITKDATGFVWVGTENGLNRYDGHSFLWYNTGIGKRDISNPYINDVEQDADGSLWVATQSGLNVINTVSDSIFIFSADASKKEERLPSDLIWDVWIDKTNKVWLAADVKDLCYYDVQTKKFTYFPWKQFAVALFPQLQHSYLTIRKIYKKSDDELWLGTSVGLFSFSMSTGTFRYYSSKNVDHFIQLESSPDGKTVYFVQNPYPKLEILSVADNARKDLAWDEIPLTKYLPGDARQVGDLKWLPAGNDILEINTTTQEAIRIQHITDNPYSLLPGNVRTVYQDDEGLVWVGTSGGLSRFNPARTPFLFTEVISPSPPGDVTENDLYRLNHPVHTVFYSQTDDKYYISSPATNRLIIKDRATGKSKVLTEILGKPLKKCSVIFEDSKGRLWILALPHAFILDRRTQQFALSSFQSQSSNILFTDMAEDGQGNYWFACLNDGLYRYNEHDRSQKKLANAQFNSSLPTCLYFDKDLNKLWIGTFDHGLFVCDLKDERFTRFPVSKKVQGFMPSALITDVVKDKANTIWIATYAGGIARCASTNTDRTKFTQITASEGLPENNVFSLLADRSGAIWTTSYHGISRISPDGAIENFDRSKGLGLINFYSPFTMTSDGEILTGAGNGFIRFHPDRVRYQSPPFPVAITSISINDTAVKRNFATGGLQLAHTSNDVEFRFAALAYGNPSGTVYEYALDGMHKNWIAGDHTNHVRYNNLPPGHYTFKVKARDFTGVYSSNEASVSFDILPPWWATGWFRLLCGICLASAIVFVFRVRITNVRKKAAVQQQMAELKSQALRSQMNPHFIFNSLNAIQELIVSENYTAAYQYLSKFSRLLRMVLDSSEKNFIPLSNEIEICQLYVELESLRFQHSFHYSIDAGQTDADVTLFPTLLVQPFVENAIWHGLMQKEGDKILSVKFEEKGHTISCTIKDNGIGMKRAAEIKAGKIGSSHFTSKGIPLALQRVEALKASGNHHAEIKITDGKDEEGNAVGTKVEINISYTNAKTR</sequence>
<dbReference type="PANTHER" id="PTHR34220">
    <property type="entry name" value="SENSOR HISTIDINE KINASE YPDA"/>
    <property type="match status" value="1"/>
</dbReference>
<evidence type="ECO:0000259" key="3">
    <source>
        <dbReference type="Pfam" id="PF06580"/>
    </source>
</evidence>
<dbReference type="InterPro" id="IPR013783">
    <property type="entry name" value="Ig-like_fold"/>
</dbReference>
<reference evidence="6" key="1">
    <citation type="submission" date="2018-09" db="EMBL/GenBank/DDBJ databases">
        <title>Chryseolinea sp. KIS68-18 isolated from soil.</title>
        <authorList>
            <person name="Weon H.-Y."/>
            <person name="Kwon S.-W."/>
            <person name="Lee S.A."/>
        </authorList>
    </citation>
    <scope>NUCLEOTIDE SEQUENCE [LARGE SCALE GENOMIC DNA]</scope>
    <source>
        <strain evidence="6">KIS68-18</strain>
    </source>
</reference>
<evidence type="ECO:0000313" key="5">
    <source>
        <dbReference type="EMBL" id="AYB35110.1"/>
    </source>
</evidence>